<comment type="caution">
    <text evidence="7">The sequence shown here is derived from an EMBL/GenBank/DDBJ whole genome shotgun (WGS) entry which is preliminary data.</text>
</comment>
<evidence type="ECO:0000256" key="5">
    <source>
        <dbReference type="ARBA" id="ARBA00037974"/>
    </source>
</evidence>
<dbReference type="InterPro" id="IPR004839">
    <property type="entry name" value="Aminotransferase_I/II_large"/>
</dbReference>
<dbReference type="SUPFAM" id="SSF53383">
    <property type="entry name" value="PLP-dependent transferases"/>
    <property type="match status" value="1"/>
</dbReference>
<evidence type="ECO:0000313" key="7">
    <source>
        <dbReference type="EMBL" id="EOW84013.1"/>
    </source>
</evidence>
<organism evidence="7 8">
    <name type="scientific">Enterococcus columbae DSM 7374 = ATCC 51263</name>
    <dbReference type="NCBI Taxonomy" id="1121865"/>
    <lineage>
        <taxon>Bacteria</taxon>
        <taxon>Bacillati</taxon>
        <taxon>Bacillota</taxon>
        <taxon>Bacilli</taxon>
        <taxon>Lactobacillales</taxon>
        <taxon>Enterococcaceae</taxon>
        <taxon>Enterococcus</taxon>
    </lineage>
</organism>
<dbReference type="GO" id="GO:0047804">
    <property type="term" value="F:cysteine-S-conjugate beta-lyase activity"/>
    <property type="evidence" value="ECO:0007669"/>
    <property type="project" value="UniProtKB-EC"/>
</dbReference>
<proteinExistence type="inferred from homology"/>
<evidence type="ECO:0000256" key="4">
    <source>
        <dbReference type="ARBA" id="ARBA00023239"/>
    </source>
</evidence>
<feature type="domain" description="Aminotransferase class I/classII large" evidence="6">
    <location>
        <begin position="46"/>
        <end position="386"/>
    </location>
</feature>
<reference evidence="7 8" key="1">
    <citation type="submission" date="2013-03" db="EMBL/GenBank/DDBJ databases">
        <title>The Genome Sequence of Enterococcus columbae ATCC_51263 (PacBio/Illumina hybrid assembly).</title>
        <authorList>
            <consortium name="The Broad Institute Genomics Platform"/>
            <consortium name="The Broad Institute Genome Sequencing Center for Infectious Disease"/>
            <person name="Earl A."/>
            <person name="Russ C."/>
            <person name="Gilmore M."/>
            <person name="Surin D."/>
            <person name="Walker B."/>
            <person name="Young S."/>
            <person name="Zeng Q."/>
            <person name="Gargeya S."/>
            <person name="Fitzgerald M."/>
            <person name="Haas B."/>
            <person name="Abouelleil A."/>
            <person name="Allen A.W."/>
            <person name="Alvarado L."/>
            <person name="Arachchi H.M."/>
            <person name="Berlin A.M."/>
            <person name="Chapman S.B."/>
            <person name="Gainer-Dewar J."/>
            <person name="Goldberg J."/>
            <person name="Griggs A."/>
            <person name="Gujja S."/>
            <person name="Hansen M."/>
            <person name="Howarth C."/>
            <person name="Imamovic A."/>
            <person name="Ireland A."/>
            <person name="Larimer J."/>
            <person name="McCowan C."/>
            <person name="Murphy C."/>
            <person name="Pearson M."/>
            <person name="Poon T.W."/>
            <person name="Priest M."/>
            <person name="Roberts A."/>
            <person name="Saif S."/>
            <person name="Shea T."/>
            <person name="Sisk P."/>
            <person name="Sykes S."/>
            <person name="Wortman J."/>
            <person name="Nusbaum C."/>
            <person name="Birren B."/>
        </authorList>
    </citation>
    <scope>NUCLEOTIDE SEQUENCE [LARGE SCALE GENOMIC DNA]</scope>
    <source>
        <strain evidence="7 8">ATCC 51263</strain>
    </source>
</reference>
<dbReference type="STRING" id="1121865.OMW_01817"/>
<dbReference type="Proteomes" id="UP000014113">
    <property type="component" value="Unassembled WGS sequence"/>
</dbReference>
<dbReference type="eggNOG" id="COG1168">
    <property type="taxonomic scope" value="Bacteria"/>
</dbReference>
<dbReference type="PANTHER" id="PTHR43525:SF1">
    <property type="entry name" value="PROTEIN MALY"/>
    <property type="match status" value="1"/>
</dbReference>
<dbReference type="RefSeq" id="WP_016183926.1">
    <property type="nucleotide sequence ID" value="NZ_JXKI01000003.1"/>
</dbReference>
<comment type="cofactor">
    <cofactor evidence="1">
        <name>pyridoxal 5'-phosphate</name>
        <dbReference type="ChEBI" id="CHEBI:597326"/>
    </cofactor>
</comment>
<accession>S1NEC0</accession>
<evidence type="ECO:0000313" key="8">
    <source>
        <dbReference type="Proteomes" id="UP000014113"/>
    </source>
</evidence>
<keyword evidence="4" id="KW-0456">Lyase</keyword>
<dbReference type="InterPro" id="IPR015421">
    <property type="entry name" value="PyrdxlP-dep_Trfase_major"/>
</dbReference>
<dbReference type="NCBIfam" id="TIGR04350">
    <property type="entry name" value="C_S_lyase_PatB"/>
    <property type="match status" value="1"/>
</dbReference>
<dbReference type="InterPro" id="IPR051798">
    <property type="entry name" value="Class-II_PLP-Dep_Aminotrans"/>
</dbReference>
<dbReference type="InterPro" id="IPR015424">
    <property type="entry name" value="PyrdxlP-dep_Trfase"/>
</dbReference>
<evidence type="ECO:0000256" key="3">
    <source>
        <dbReference type="ARBA" id="ARBA00022898"/>
    </source>
</evidence>
<evidence type="ECO:0000256" key="1">
    <source>
        <dbReference type="ARBA" id="ARBA00001933"/>
    </source>
</evidence>
<keyword evidence="8" id="KW-1185">Reference proteome</keyword>
<evidence type="ECO:0000259" key="6">
    <source>
        <dbReference type="Pfam" id="PF00155"/>
    </source>
</evidence>
<name>S1NEC0_9ENTE</name>
<dbReference type="Gene3D" id="3.40.640.10">
    <property type="entry name" value="Type I PLP-dependent aspartate aminotransferase-like (Major domain)"/>
    <property type="match status" value="1"/>
</dbReference>
<dbReference type="AlphaFoldDB" id="S1NEC0"/>
<dbReference type="PATRIC" id="fig|1121865.3.peg.1760"/>
<dbReference type="Gene3D" id="3.90.1150.10">
    <property type="entry name" value="Aspartate Aminotransferase, domain 1"/>
    <property type="match status" value="1"/>
</dbReference>
<dbReference type="Pfam" id="PF00155">
    <property type="entry name" value="Aminotran_1_2"/>
    <property type="match status" value="1"/>
</dbReference>
<dbReference type="InterPro" id="IPR015422">
    <property type="entry name" value="PyrdxlP-dep_Trfase_small"/>
</dbReference>
<dbReference type="InterPro" id="IPR027619">
    <property type="entry name" value="C-S_lyase_PatB-like"/>
</dbReference>
<keyword evidence="3" id="KW-0663">Pyridoxal phosphate</keyword>
<comment type="similarity">
    <text evidence="5">Belongs to the class-II pyridoxal-phosphate-dependent aminotransferase family. MalY/PatB cystathionine beta-lyase subfamily.</text>
</comment>
<dbReference type="CDD" id="cd00609">
    <property type="entry name" value="AAT_like"/>
    <property type="match status" value="1"/>
</dbReference>
<dbReference type="EC" id="4.4.1.13" evidence="2"/>
<dbReference type="EMBL" id="ASWJ01000006">
    <property type="protein sequence ID" value="EOW84013.1"/>
    <property type="molecule type" value="Genomic_DNA"/>
</dbReference>
<sequence length="391" mass="44334">MSINEFVEKYQRERCQTNALKWDALAERFGDADLLPLWVADMEFAAPEAVTEALTKRIAHGVFGYSIVDDQYFDTYLGWQKRHENTPFKREWLSFSTGVVQALYDLVDCFTKEGEAVMIQRPVYYPFSNAIKDKNRQLVNSPLVNVDGHYHMDLADFEAKIVENQVKLFILCSPHNPVGRVWTEKELADVLAICQKHQVLVIADEIHSDFIMPGYQFTSAISVANGAYLDQLIVLNAPSKTFNLASLLNSHIWIPNEALRKQYRTWASKNRQTESSMLGQVAAKAAYANGDAWLASLIEVIEANYQTIRTRLAQEAPQVKVGQLEGTYLLWLDLRQAIDENQVKTVIQDKAKLAVDFGSWFDQDSKGFIRLNLATTPAIIHQAIDQLVASL</sequence>
<dbReference type="GO" id="GO:0030170">
    <property type="term" value="F:pyridoxal phosphate binding"/>
    <property type="evidence" value="ECO:0007669"/>
    <property type="project" value="InterPro"/>
</dbReference>
<gene>
    <name evidence="7" type="ORF">I568_01460</name>
</gene>
<dbReference type="OrthoDB" id="9802872at2"/>
<evidence type="ECO:0000256" key="2">
    <source>
        <dbReference type="ARBA" id="ARBA00012224"/>
    </source>
</evidence>
<protein>
    <recommendedName>
        <fullName evidence="2">cysteine-S-conjugate beta-lyase</fullName>
        <ecNumber evidence="2">4.4.1.13</ecNumber>
    </recommendedName>
</protein>
<dbReference type="PANTHER" id="PTHR43525">
    <property type="entry name" value="PROTEIN MALY"/>
    <property type="match status" value="1"/>
</dbReference>